<dbReference type="EMBL" id="CAUOFW020007946">
    <property type="protein sequence ID" value="CAK9181134.1"/>
    <property type="molecule type" value="Genomic_DNA"/>
</dbReference>
<sequence length="153" mass="17631">MSSQHAITEYRVIEPSWHGYTWLELSPLTGRKHQLRVHCAEVLGTPIVGDYKYGWQSHRNWKHLPSSKLESNMNEKLSKGKTLPFGLDLESGSISEKHPRLHLHCREMVLPNVSMTLQHTQLSSECDLTKIESLKFVAPLPSHMQRSWDILHS</sequence>
<evidence type="ECO:0000256" key="2">
    <source>
        <dbReference type="ARBA" id="ARBA00010876"/>
    </source>
</evidence>
<comment type="caution">
    <text evidence="6">The sequence shown here is derived from an EMBL/GenBank/DDBJ whole genome shotgun (WGS) entry which is preliminary data.</text>
</comment>
<dbReference type="InterPro" id="IPR006145">
    <property type="entry name" value="PsdUridine_synth_RsuA/RluA"/>
</dbReference>
<evidence type="ECO:0000313" key="8">
    <source>
        <dbReference type="Proteomes" id="UP001642360"/>
    </source>
</evidence>
<protein>
    <recommendedName>
        <fullName evidence="5">Pseudouridine synthase RsuA/RluA-like domain-containing protein</fullName>
    </recommendedName>
</protein>
<proteinExistence type="inferred from homology"/>
<dbReference type="EMBL" id="CAUOFW020005356">
    <property type="protein sequence ID" value="CAK9169730.1"/>
    <property type="molecule type" value="Genomic_DNA"/>
</dbReference>
<name>A0ABC8TJV2_9AQUA</name>
<gene>
    <name evidence="6" type="ORF">ILEXP_LOCUS39203</name>
    <name evidence="7" type="ORF">ILEXP_LOCUS51174</name>
</gene>
<evidence type="ECO:0000313" key="6">
    <source>
        <dbReference type="EMBL" id="CAK9169730.1"/>
    </source>
</evidence>
<comment type="subcellular location">
    <subcellularLocation>
        <location evidence="1">Mitochondrion</location>
    </subcellularLocation>
</comment>
<keyword evidence="4" id="KW-0413">Isomerase</keyword>
<dbReference type="GO" id="GO:0005739">
    <property type="term" value="C:mitochondrion"/>
    <property type="evidence" value="ECO:0007669"/>
    <property type="project" value="UniProtKB-SubCell"/>
</dbReference>
<feature type="domain" description="Pseudouridine synthase RsuA/RluA-like" evidence="5">
    <location>
        <begin position="4"/>
        <end position="40"/>
    </location>
</feature>
<dbReference type="InterPro" id="IPR050188">
    <property type="entry name" value="RluA_PseudoU_synthase"/>
</dbReference>
<dbReference type="PANTHER" id="PTHR21600:SF81">
    <property type="entry name" value="21S RRNA PSEUDOURIDINE(2819) SYNTHASE"/>
    <property type="match status" value="1"/>
</dbReference>
<dbReference type="AlphaFoldDB" id="A0ABC8TJV2"/>
<dbReference type="Pfam" id="PF00849">
    <property type="entry name" value="PseudoU_synth_2"/>
    <property type="match status" value="1"/>
</dbReference>
<keyword evidence="8" id="KW-1185">Reference proteome</keyword>
<accession>A0ABC8TJV2</accession>
<evidence type="ECO:0000256" key="1">
    <source>
        <dbReference type="ARBA" id="ARBA00004173"/>
    </source>
</evidence>
<dbReference type="PANTHER" id="PTHR21600">
    <property type="entry name" value="MITOCHONDRIAL RNA PSEUDOURIDINE SYNTHASE"/>
    <property type="match status" value="1"/>
</dbReference>
<evidence type="ECO:0000259" key="5">
    <source>
        <dbReference type="Pfam" id="PF00849"/>
    </source>
</evidence>
<organism evidence="6 8">
    <name type="scientific">Ilex paraguariensis</name>
    <name type="common">yerba mate</name>
    <dbReference type="NCBI Taxonomy" id="185542"/>
    <lineage>
        <taxon>Eukaryota</taxon>
        <taxon>Viridiplantae</taxon>
        <taxon>Streptophyta</taxon>
        <taxon>Embryophyta</taxon>
        <taxon>Tracheophyta</taxon>
        <taxon>Spermatophyta</taxon>
        <taxon>Magnoliopsida</taxon>
        <taxon>eudicotyledons</taxon>
        <taxon>Gunneridae</taxon>
        <taxon>Pentapetalae</taxon>
        <taxon>asterids</taxon>
        <taxon>campanulids</taxon>
        <taxon>Aquifoliales</taxon>
        <taxon>Aquifoliaceae</taxon>
        <taxon>Ilex</taxon>
    </lineage>
</organism>
<dbReference type="SUPFAM" id="SSF55120">
    <property type="entry name" value="Pseudouridine synthase"/>
    <property type="match status" value="1"/>
</dbReference>
<dbReference type="Gene3D" id="3.30.2350.10">
    <property type="entry name" value="Pseudouridine synthase"/>
    <property type="match status" value="1"/>
</dbReference>
<dbReference type="Proteomes" id="UP001642360">
    <property type="component" value="Unassembled WGS sequence"/>
</dbReference>
<reference evidence="6 8" key="1">
    <citation type="submission" date="2024-02" db="EMBL/GenBank/DDBJ databases">
        <authorList>
            <person name="Vignale AGUSTIN F."/>
            <person name="Sosa J E."/>
            <person name="Modenutti C."/>
        </authorList>
    </citation>
    <scope>NUCLEOTIDE SEQUENCE [LARGE SCALE GENOMIC DNA]</scope>
</reference>
<dbReference type="GO" id="GO:0016853">
    <property type="term" value="F:isomerase activity"/>
    <property type="evidence" value="ECO:0007669"/>
    <property type="project" value="UniProtKB-KW"/>
</dbReference>
<comment type="similarity">
    <text evidence="2">Belongs to the pseudouridine synthase RluA family.</text>
</comment>
<keyword evidence="3" id="KW-0496">Mitochondrion</keyword>
<evidence type="ECO:0000313" key="7">
    <source>
        <dbReference type="EMBL" id="CAK9181134.1"/>
    </source>
</evidence>
<evidence type="ECO:0000256" key="4">
    <source>
        <dbReference type="ARBA" id="ARBA00023235"/>
    </source>
</evidence>
<evidence type="ECO:0000256" key="3">
    <source>
        <dbReference type="ARBA" id="ARBA00023128"/>
    </source>
</evidence>
<dbReference type="InterPro" id="IPR020103">
    <property type="entry name" value="PsdUridine_synth_cat_dom_sf"/>
</dbReference>